<reference evidence="1" key="1">
    <citation type="submission" date="2020-11" db="EMBL/GenBank/DDBJ databases">
        <authorList>
            <person name="Tran Van P."/>
        </authorList>
    </citation>
    <scope>NUCLEOTIDE SEQUENCE</scope>
</reference>
<sequence length="236" mass="27002">MDQRNLKNLLDFISNYSDINAICLLLKPNNTRVDVIFKSCLLQLFSHLNKSAADNILFLYTNTHTPGNSATILISELNRVRNDNPDINIKHNKQIIYCINYKPFTYAVAASSPNNIELSTDLKNDQDIKWKRSNVECKRLLDYICGLSTLVVNMAPPIGNERKQDTQRNLGDKQNEITLLMVSESGVEKSTFINAYVNYMTYDTMDEARDGKIKCLLNEKFTLMDQDTYELKTIGL</sequence>
<dbReference type="OrthoDB" id="6511348at2759"/>
<dbReference type="AlphaFoldDB" id="A0A7R9LLB5"/>
<protein>
    <submittedName>
        <fullName evidence="1">Uncharacterized protein</fullName>
    </submittedName>
</protein>
<organism evidence="1">
    <name type="scientific">Oppiella nova</name>
    <dbReference type="NCBI Taxonomy" id="334625"/>
    <lineage>
        <taxon>Eukaryota</taxon>
        <taxon>Metazoa</taxon>
        <taxon>Ecdysozoa</taxon>
        <taxon>Arthropoda</taxon>
        <taxon>Chelicerata</taxon>
        <taxon>Arachnida</taxon>
        <taxon>Acari</taxon>
        <taxon>Acariformes</taxon>
        <taxon>Sarcoptiformes</taxon>
        <taxon>Oribatida</taxon>
        <taxon>Brachypylina</taxon>
        <taxon>Oppioidea</taxon>
        <taxon>Oppiidae</taxon>
        <taxon>Oppiella</taxon>
    </lineage>
</organism>
<proteinExistence type="predicted"/>
<name>A0A7R9LLB5_9ACAR</name>
<dbReference type="PANTHER" id="PTHR32046:SF11">
    <property type="entry name" value="IMMUNE-ASSOCIATED NUCLEOTIDE-BINDING PROTEIN 10-LIKE"/>
    <property type="match status" value="1"/>
</dbReference>
<gene>
    <name evidence="1" type="ORF">ONB1V03_LOCUS4276</name>
</gene>
<dbReference type="EMBL" id="CAJPVJ010001443">
    <property type="protein sequence ID" value="CAG2164727.1"/>
    <property type="molecule type" value="Genomic_DNA"/>
</dbReference>
<accession>A0A7R9LLB5</accession>
<dbReference type="EMBL" id="OC916268">
    <property type="protein sequence ID" value="CAD7643708.1"/>
    <property type="molecule type" value="Genomic_DNA"/>
</dbReference>
<evidence type="ECO:0000313" key="2">
    <source>
        <dbReference type="Proteomes" id="UP000728032"/>
    </source>
</evidence>
<dbReference type="Proteomes" id="UP000728032">
    <property type="component" value="Unassembled WGS sequence"/>
</dbReference>
<keyword evidence="2" id="KW-1185">Reference proteome</keyword>
<dbReference type="PANTHER" id="PTHR32046">
    <property type="entry name" value="G DOMAIN-CONTAINING PROTEIN"/>
    <property type="match status" value="1"/>
</dbReference>
<evidence type="ECO:0000313" key="1">
    <source>
        <dbReference type="EMBL" id="CAD7643708.1"/>
    </source>
</evidence>